<dbReference type="PROSITE" id="PS51918">
    <property type="entry name" value="RADICAL_SAM"/>
    <property type="match status" value="1"/>
</dbReference>
<dbReference type="GO" id="GO:0051536">
    <property type="term" value="F:iron-sulfur cluster binding"/>
    <property type="evidence" value="ECO:0007669"/>
    <property type="project" value="UniProtKB-KW"/>
</dbReference>
<name>A0A1I2C4X8_9BACL</name>
<organism evidence="6 7">
    <name type="scientific">Paenibacillus algorifonticola</name>
    <dbReference type="NCBI Taxonomy" id="684063"/>
    <lineage>
        <taxon>Bacteria</taxon>
        <taxon>Bacillati</taxon>
        <taxon>Bacillota</taxon>
        <taxon>Bacilli</taxon>
        <taxon>Bacillales</taxon>
        <taxon>Paenibacillaceae</taxon>
        <taxon>Paenibacillus</taxon>
    </lineage>
</organism>
<keyword evidence="7" id="KW-1185">Reference proteome</keyword>
<keyword evidence="3" id="KW-0408">Iron</keyword>
<dbReference type="OrthoDB" id="3036033at2"/>
<evidence type="ECO:0000256" key="2">
    <source>
        <dbReference type="ARBA" id="ARBA00022723"/>
    </source>
</evidence>
<dbReference type="CDD" id="cd01335">
    <property type="entry name" value="Radical_SAM"/>
    <property type="match status" value="1"/>
</dbReference>
<dbReference type="Gene3D" id="3.20.20.70">
    <property type="entry name" value="Aldolase class I"/>
    <property type="match status" value="1"/>
</dbReference>
<dbReference type="Pfam" id="PF04055">
    <property type="entry name" value="Radical_SAM"/>
    <property type="match status" value="1"/>
</dbReference>
<dbReference type="InterPro" id="IPR013785">
    <property type="entry name" value="Aldolase_TIM"/>
</dbReference>
<evidence type="ECO:0000313" key="6">
    <source>
        <dbReference type="EMBL" id="SFE63344.1"/>
    </source>
</evidence>
<proteinExistence type="predicted"/>
<evidence type="ECO:0000313" key="7">
    <source>
        <dbReference type="Proteomes" id="UP000183410"/>
    </source>
</evidence>
<dbReference type="Proteomes" id="UP000183410">
    <property type="component" value="Unassembled WGS sequence"/>
</dbReference>
<dbReference type="EMBL" id="FONN01000004">
    <property type="protein sequence ID" value="SFE63344.1"/>
    <property type="molecule type" value="Genomic_DNA"/>
</dbReference>
<dbReference type="AlphaFoldDB" id="A0A1I2C4X8"/>
<dbReference type="InterPro" id="IPR058240">
    <property type="entry name" value="rSAM_sf"/>
</dbReference>
<feature type="domain" description="Radical SAM core" evidence="5">
    <location>
        <begin position="13"/>
        <end position="222"/>
    </location>
</feature>
<keyword evidence="4" id="KW-0411">Iron-sulfur</keyword>
<protein>
    <submittedName>
        <fullName evidence="6">Pyruvate-formate lyase-activating enzyme</fullName>
    </submittedName>
</protein>
<accession>A0A1I2C4X8</accession>
<dbReference type="GO" id="GO:0016829">
    <property type="term" value="F:lyase activity"/>
    <property type="evidence" value="ECO:0007669"/>
    <property type="project" value="UniProtKB-KW"/>
</dbReference>
<evidence type="ECO:0000256" key="1">
    <source>
        <dbReference type="ARBA" id="ARBA00022691"/>
    </source>
</evidence>
<reference evidence="7" key="1">
    <citation type="submission" date="2016-10" db="EMBL/GenBank/DDBJ databases">
        <authorList>
            <person name="Varghese N."/>
            <person name="Submissions S."/>
        </authorList>
    </citation>
    <scope>NUCLEOTIDE SEQUENCE [LARGE SCALE GENOMIC DNA]</scope>
    <source>
        <strain evidence="7">CGMCC 1.10223</strain>
    </source>
</reference>
<keyword evidence="6" id="KW-0670">Pyruvate</keyword>
<dbReference type="InterPro" id="IPR007197">
    <property type="entry name" value="rSAM"/>
</dbReference>
<evidence type="ECO:0000259" key="5">
    <source>
        <dbReference type="PROSITE" id="PS51918"/>
    </source>
</evidence>
<dbReference type="SUPFAM" id="SSF102114">
    <property type="entry name" value="Radical SAM enzymes"/>
    <property type="match status" value="1"/>
</dbReference>
<gene>
    <name evidence="6" type="ORF">SAMN04487969_104277</name>
</gene>
<evidence type="ECO:0000256" key="4">
    <source>
        <dbReference type="ARBA" id="ARBA00023014"/>
    </source>
</evidence>
<dbReference type="SFLD" id="SFLDS00029">
    <property type="entry name" value="Radical_SAM"/>
    <property type="match status" value="1"/>
</dbReference>
<evidence type="ECO:0000256" key="3">
    <source>
        <dbReference type="ARBA" id="ARBA00023004"/>
    </source>
</evidence>
<sequence length="222" mass="25254">MLTFYPRFIRTFTDLPGHLSLLIHAWNGCNMRCYGCHNDAELIAQKPIPHLLLTAEQTLDRLGGSDGLFDAVLFSGGEFLIGSKAELESFLRRVRLIFRGKIIIMTNGTFPGKLKRLLELALIDGVHIDMKLPFHLLDPVEDAEVFEAIIGIVPSARFCQDILDSVDLVIRHNSRLSQVRTVRYPLLSEEFFVQIASYVEQLKDKYDSIVPYSLNPYHPPQK</sequence>
<keyword evidence="6" id="KW-0456">Lyase</keyword>
<dbReference type="GO" id="GO:0046872">
    <property type="term" value="F:metal ion binding"/>
    <property type="evidence" value="ECO:0007669"/>
    <property type="project" value="UniProtKB-KW"/>
</dbReference>
<keyword evidence="1" id="KW-0949">S-adenosyl-L-methionine</keyword>
<keyword evidence="2" id="KW-0479">Metal-binding</keyword>